<proteinExistence type="predicted"/>
<name>A0A8H4UGM0_9HYPO</name>
<evidence type="ECO:0000313" key="3">
    <source>
        <dbReference type="Proteomes" id="UP000635477"/>
    </source>
</evidence>
<dbReference type="OrthoDB" id="415532at2759"/>
<dbReference type="PANTHER" id="PTHR33119">
    <property type="entry name" value="IFI3P"/>
    <property type="match status" value="1"/>
</dbReference>
<keyword evidence="3" id="KW-1185">Reference proteome</keyword>
<accession>A0A8H4UGM0</accession>
<evidence type="ECO:0000313" key="2">
    <source>
        <dbReference type="EMBL" id="KAF4975745.1"/>
    </source>
</evidence>
<sequence length="137" mass="15620">MASIELTPKKPSFPLGVWHVEGQMNEHIFRMQITNIPDGWDVSRGSFNWMERVYGTVLGLGAGSPCIQSYGNIETKEGRLLAFPDVFDHWVSSELQDKTNPGHCRFIALRLVDHSTRIINTANVLQQQQQLVDRERI</sequence>
<reference evidence="2" key="1">
    <citation type="journal article" date="2020" name="BMC Genomics">
        <title>Correction to: Identification and distribution of gene clusters required for synthesis of sphingolipid metabolism inhibitors in diverse species of the filamentous fungus Fusarium.</title>
        <authorList>
            <person name="Kim H.S."/>
            <person name="Lohmar J.M."/>
            <person name="Busman M."/>
            <person name="Brown D.W."/>
            <person name="Naumann T.A."/>
            <person name="Divon H.H."/>
            <person name="Lysoe E."/>
            <person name="Uhlig S."/>
            <person name="Proctor R.H."/>
        </authorList>
    </citation>
    <scope>NUCLEOTIDE SEQUENCE</scope>
    <source>
        <strain evidence="2">NRRL 22465</strain>
    </source>
</reference>
<dbReference type="EMBL" id="JABEYC010000609">
    <property type="protein sequence ID" value="KAF4975745.1"/>
    <property type="molecule type" value="Genomic_DNA"/>
</dbReference>
<dbReference type="InterPro" id="IPR049192">
    <property type="entry name" value="DUF4246_C"/>
</dbReference>
<dbReference type="AlphaFoldDB" id="A0A8H4UGM0"/>
<dbReference type="InterPro" id="IPR025340">
    <property type="entry name" value="DUF4246"/>
</dbReference>
<dbReference type="PANTHER" id="PTHR33119:SF1">
    <property type="entry name" value="FE2OG DIOXYGENASE DOMAIN-CONTAINING PROTEIN"/>
    <property type="match status" value="1"/>
</dbReference>
<dbReference type="Proteomes" id="UP000635477">
    <property type="component" value="Unassembled WGS sequence"/>
</dbReference>
<gene>
    <name evidence="2" type="ORF">FZEAL_7522</name>
</gene>
<organism evidence="2 3">
    <name type="scientific">Fusarium zealandicum</name>
    <dbReference type="NCBI Taxonomy" id="1053134"/>
    <lineage>
        <taxon>Eukaryota</taxon>
        <taxon>Fungi</taxon>
        <taxon>Dikarya</taxon>
        <taxon>Ascomycota</taxon>
        <taxon>Pezizomycotina</taxon>
        <taxon>Sordariomycetes</taxon>
        <taxon>Hypocreomycetidae</taxon>
        <taxon>Hypocreales</taxon>
        <taxon>Nectriaceae</taxon>
        <taxon>Fusarium</taxon>
        <taxon>Fusarium staphyleae species complex</taxon>
    </lineage>
</organism>
<feature type="domain" description="DUF4246" evidence="1">
    <location>
        <begin position="30"/>
        <end position="133"/>
    </location>
</feature>
<feature type="domain" description="DUF4246" evidence="1">
    <location>
        <begin position="1"/>
        <end position="29"/>
    </location>
</feature>
<evidence type="ECO:0000259" key="1">
    <source>
        <dbReference type="Pfam" id="PF14033"/>
    </source>
</evidence>
<comment type="caution">
    <text evidence="2">The sequence shown here is derived from an EMBL/GenBank/DDBJ whole genome shotgun (WGS) entry which is preliminary data.</text>
</comment>
<protein>
    <recommendedName>
        <fullName evidence="1">DUF4246 domain-containing protein</fullName>
    </recommendedName>
</protein>
<reference evidence="2" key="2">
    <citation type="submission" date="2020-05" db="EMBL/GenBank/DDBJ databases">
        <authorList>
            <person name="Kim H.-S."/>
            <person name="Proctor R.H."/>
            <person name="Brown D.W."/>
        </authorList>
    </citation>
    <scope>NUCLEOTIDE SEQUENCE</scope>
    <source>
        <strain evidence="2">NRRL 22465</strain>
    </source>
</reference>
<dbReference type="Pfam" id="PF14033">
    <property type="entry name" value="DUF4246"/>
    <property type="match status" value="2"/>
</dbReference>